<dbReference type="AlphaFoldDB" id="A0A6L9SCS2"/>
<dbReference type="SMART" id="SM00347">
    <property type="entry name" value="HTH_MARR"/>
    <property type="match status" value="1"/>
</dbReference>
<evidence type="ECO:0000256" key="1">
    <source>
        <dbReference type="SAM" id="MobiDB-lite"/>
    </source>
</evidence>
<comment type="caution">
    <text evidence="3">The sequence shown here is derived from an EMBL/GenBank/DDBJ whole genome shotgun (WGS) entry which is preliminary data.</text>
</comment>
<dbReference type="InterPro" id="IPR036388">
    <property type="entry name" value="WH-like_DNA-bd_sf"/>
</dbReference>
<sequence length="188" mass="20633">MPSAVGSAGATSSDDDRAEPRWLTADEQDAWRALVGVVILLPAALDAQLQRDAGLSHFEYAVMAALSETPGRRRCMSELAELANGSLSRLSHVVKRLERRGWVRRESRPEDGRYTDAILTDAGMDTVRASAPGHVDAVRRLVFDGLSEDQVRQLRDIGRSIHRRLSPHGMMAERGAPPAADSPEAERR</sequence>
<protein>
    <submittedName>
        <fullName evidence="3">MarR family transcriptional regulator</fullName>
    </submittedName>
</protein>
<reference evidence="3 4" key="1">
    <citation type="submission" date="2020-02" db="EMBL/GenBank/DDBJ databases">
        <authorList>
            <person name="Li X.-J."/>
            <person name="Han X.-M."/>
        </authorList>
    </citation>
    <scope>NUCLEOTIDE SEQUENCE [LARGE SCALE GENOMIC DNA]</scope>
    <source>
        <strain evidence="3 4">CCTCC AB 2017055</strain>
    </source>
</reference>
<dbReference type="InterPro" id="IPR036390">
    <property type="entry name" value="WH_DNA-bd_sf"/>
</dbReference>
<organism evidence="3 4">
    <name type="scientific">Phytoactinopolyspora halotolerans</name>
    <dbReference type="NCBI Taxonomy" id="1981512"/>
    <lineage>
        <taxon>Bacteria</taxon>
        <taxon>Bacillati</taxon>
        <taxon>Actinomycetota</taxon>
        <taxon>Actinomycetes</taxon>
        <taxon>Jiangellales</taxon>
        <taxon>Jiangellaceae</taxon>
        <taxon>Phytoactinopolyspora</taxon>
    </lineage>
</organism>
<dbReference type="Gene3D" id="1.10.10.10">
    <property type="entry name" value="Winged helix-like DNA-binding domain superfamily/Winged helix DNA-binding domain"/>
    <property type="match status" value="1"/>
</dbReference>
<dbReference type="InterPro" id="IPR000835">
    <property type="entry name" value="HTH_MarR-typ"/>
</dbReference>
<proteinExistence type="predicted"/>
<dbReference type="RefSeq" id="WP_163741878.1">
    <property type="nucleotide sequence ID" value="NZ_JAAGOA010000017.1"/>
</dbReference>
<evidence type="ECO:0000313" key="3">
    <source>
        <dbReference type="EMBL" id="NEE02873.1"/>
    </source>
</evidence>
<dbReference type="EMBL" id="JAAGOA010000017">
    <property type="protein sequence ID" value="NEE02873.1"/>
    <property type="molecule type" value="Genomic_DNA"/>
</dbReference>
<gene>
    <name evidence="3" type="ORF">G1H10_22165</name>
</gene>
<dbReference type="InterPro" id="IPR039422">
    <property type="entry name" value="MarR/SlyA-like"/>
</dbReference>
<dbReference type="PROSITE" id="PS50995">
    <property type="entry name" value="HTH_MARR_2"/>
    <property type="match status" value="1"/>
</dbReference>
<feature type="domain" description="HTH marR-type" evidence="2">
    <location>
        <begin position="27"/>
        <end position="163"/>
    </location>
</feature>
<dbReference type="PANTHER" id="PTHR33164:SF99">
    <property type="entry name" value="MARR FAMILY REGULATORY PROTEIN"/>
    <property type="match status" value="1"/>
</dbReference>
<dbReference type="GO" id="GO:0003700">
    <property type="term" value="F:DNA-binding transcription factor activity"/>
    <property type="evidence" value="ECO:0007669"/>
    <property type="project" value="InterPro"/>
</dbReference>
<dbReference type="Proteomes" id="UP000475214">
    <property type="component" value="Unassembled WGS sequence"/>
</dbReference>
<keyword evidence="4" id="KW-1185">Reference proteome</keyword>
<feature type="region of interest" description="Disordered" evidence="1">
    <location>
        <begin position="1"/>
        <end position="20"/>
    </location>
</feature>
<evidence type="ECO:0000313" key="4">
    <source>
        <dbReference type="Proteomes" id="UP000475214"/>
    </source>
</evidence>
<dbReference type="GO" id="GO:0006950">
    <property type="term" value="P:response to stress"/>
    <property type="evidence" value="ECO:0007669"/>
    <property type="project" value="TreeGrafter"/>
</dbReference>
<dbReference type="PANTHER" id="PTHR33164">
    <property type="entry name" value="TRANSCRIPTIONAL REGULATOR, MARR FAMILY"/>
    <property type="match status" value="1"/>
</dbReference>
<accession>A0A6L9SCS2</accession>
<evidence type="ECO:0000259" key="2">
    <source>
        <dbReference type="PROSITE" id="PS50995"/>
    </source>
</evidence>
<dbReference type="Pfam" id="PF01047">
    <property type="entry name" value="MarR"/>
    <property type="match status" value="1"/>
</dbReference>
<feature type="region of interest" description="Disordered" evidence="1">
    <location>
        <begin position="163"/>
        <end position="188"/>
    </location>
</feature>
<dbReference type="SUPFAM" id="SSF46785">
    <property type="entry name" value="Winged helix' DNA-binding domain"/>
    <property type="match status" value="1"/>
</dbReference>
<name>A0A6L9SCS2_9ACTN</name>